<gene>
    <name evidence="1" type="ORF">CUV01_15635</name>
</gene>
<dbReference type="RefSeq" id="WP_101461286.1">
    <property type="nucleotide sequence ID" value="NZ_CP025408.1"/>
</dbReference>
<dbReference type="AlphaFoldDB" id="A0A2K9ESD6"/>
<name>A0A2K9ESD6_9RHOB</name>
<organism evidence="1 2">
    <name type="scientific">Paracoccus tegillarcae</name>
    <dbReference type="NCBI Taxonomy" id="1529068"/>
    <lineage>
        <taxon>Bacteria</taxon>
        <taxon>Pseudomonadati</taxon>
        <taxon>Pseudomonadota</taxon>
        <taxon>Alphaproteobacteria</taxon>
        <taxon>Rhodobacterales</taxon>
        <taxon>Paracoccaceae</taxon>
        <taxon>Paracoccus</taxon>
    </lineage>
</organism>
<proteinExistence type="predicted"/>
<sequence>MTDHATTTTPPENSAIWSHYREGDFVDCYVTKADCSPREAAEILTRFPWWVSSLMSLRNLLVRPLGLRTSQESRDSIGFFPVAEENDDEILLGFDDRHLNFRLFVQSRPGQVLVGTWVHRNNWLGRTYLRLVMPFHRLILRNATRRLAAVSS</sequence>
<dbReference type="Proteomes" id="UP000233742">
    <property type="component" value="Chromosome"/>
</dbReference>
<reference evidence="1 2" key="1">
    <citation type="submission" date="2017-12" db="EMBL/GenBank/DDBJ databases">
        <authorList>
            <person name="Hurst M.R.H."/>
        </authorList>
    </citation>
    <scope>NUCLEOTIDE SEQUENCE [LARGE SCALE GENOMIC DNA]</scope>
    <source>
        <strain evidence="1 2">BM15</strain>
    </source>
</reference>
<keyword evidence="2" id="KW-1185">Reference proteome</keyword>
<dbReference type="Pfam" id="PF11066">
    <property type="entry name" value="DUF2867"/>
    <property type="match status" value="1"/>
</dbReference>
<accession>A0A2K9ESD6</accession>
<evidence type="ECO:0000313" key="2">
    <source>
        <dbReference type="Proteomes" id="UP000233742"/>
    </source>
</evidence>
<dbReference type="OrthoDB" id="7058586at2"/>
<dbReference type="InterPro" id="IPR021295">
    <property type="entry name" value="DUF2867"/>
</dbReference>
<dbReference type="EMBL" id="CP025408">
    <property type="protein sequence ID" value="AUH34625.1"/>
    <property type="molecule type" value="Genomic_DNA"/>
</dbReference>
<evidence type="ECO:0000313" key="1">
    <source>
        <dbReference type="EMBL" id="AUH34625.1"/>
    </source>
</evidence>
<dbReference type="KEGG" id="paro:CUV01_15635"/>
<protein>
    <submittedName>
        <fullName evidence="1">DUF2867 domain-containing protein</fullName>
    </submittedName>
</protein>